<feature type="region of interest" description="Disordered" evidence="1">
    <location>
        <begin position="1"/>
        <end position="98"/>
    </location>
</feature>
<dbReference type="GO" id="GO:1902716">
    <property type="term" value="C:cell cortex of growing cell tip"/>
    <property type="evidence" value="ECO:0007669"/>
    <property type="project" value="TreeGrafter"/>
</dbReference>
<feature type="compositionally biased region" description="Polar residues" evidence="1">
    <location>
        <begin position="680"/>
        <end position="693"/>
    </location>
</feature>
<feature type="compositionally biased region" description="Low complexity" evidence="1">
    <location>
        <begin position="42"/>
        <end position="67"/>
    </location>
</feature>
<keyword evidence="4" id="KW-1185">Reference proteome</keyword>
<evidence type="ECO:0000256" key="1">
    <source>
        <dbReference type="SAM" id="MobiDB-lite"/>
    </source>
</evidence>
<feature type="region of interest" description="Disordered" evidence="1">
    <location>
        <begin position="630"/>
        <end position="726"/>
    </location>
</feature>
<dbReference type="GO" id="GO:0005078">
    <property type="term" value="F:MAP-kinase scaffold activity"/>
    <property type="evidence" value="ECO:0007669"/>
    <property type="project" value="TreeGrafter"/>
</dbReference>
<feature type="compositionally biased region" description="Polar residues" evidence="1">
    <location>
        <begin position="291"/>
        <end position="304"/>
    </location>
</feature>
<dbReference type="PANTHER" id="PTHR21601:SF0">
    <property type="entry name" value="PROTEIN SPA2-RELATED"/>
    <property type="match status" value="1"/>
</dbReference>
<dbReference type="STRING" id="1531966.A0A0A1TFI8"/>
<dbReference type="Proteomes" id="UP000039046">
    <property type="component" value="Unassembled WGS sequence"/>
</dbReference>
<feature type="region of interest" description="Disordered" evidence="1">
    <location>
        <begin position="215"/>
        <end position="315"/>
    </location>
</feature>
<dbReference type="PANTHER" id="PTHR21601">
    <property type="entry name" value="SPA2 PROTEIN"/>
    <property type="match status" value="1"/>
</dbReference>
<evidence type="ECO:0000313" key="4">
    <source>
        <dbReference type="Proteomes" id="UP000039046"/>
    </source>
</evidence>
<dbReference type="AlphaFoldDB" id="A0A0A1TFI8"/>
<dbReference type="GO" id="GO:0005826">
    <property type="term" value="C:actomyosin contractile ring"/>
    <property type="evidence" value="ECO:0007669"/>
    <property type="project" value="TreeGrafter"/>
</dbReference>
<dbReference type="Pfam" id="PF08518">
    <property type="entry name" value="GIT_SHD"/>
    <property type="match status" value="2"/>
</dbReference>
<feature type="compositionally biased region" description="Basic and acidic residues" evidence="1">
    <location>
        <begin position="385"/>
        <end position="394"/>
    </location>
</feature>
<organism evidence="3 4">
    <name type="scientific">[Torrubiella] hemipterigena</name>
    <dbReference type="NCBI Taxonomy" id="1531966"/>
    <lineage>
        <taxon>Eukaryota</taxon>
        <taxon>Fungi</taxon>
        <taxon>Dikarya</taxon>
        <taxon>Ascomycota</taxon>
        <taxon>Pezizomycotina</taxon>
        <taxon>Sordariomycetes</taxon>
        <taxon>Hypocreomycetidae</taxon>
        <taxon>Hypocreales</taxon>
        <taxon>Clavicipitaceae</taxon>
        <taxon>Clavicipitaceae incertae sedis</taxon>
        <taxon>'Torrubiella' clade</taxon>
    </lineage>
</organism>
<proteinExistence type="predicted"/>
<protein>
    <submittedName>
        <fullName evidence="3">Putative Urease</fullName>
    </submittedName>
</protein>
<feature type="region of interest" description="Disordered" evidence="1">
    <location>
        <begin position="385"/>
        <end position="408"/>
    </location>
</feature>
<dbReference type="InterPro" id="IPR056439">
    <property type="entry name" value="VBS_C3G9"/>
</dbReference>
<dbReference type="Pfam" id="PF23742">
    <property type="entry name" value="VBS_C3G9"/>
    <property type="match status" value="1"/>
</dbReference>
<evidence type="ECO:0000259" key="2">
    <source>
        <dbReference type="SMART" id="SM00555"/>
    </source>
</evidence>
<dbReference type="OrthoDB" id="5588096at2759"/>
<feature type="domain" description="GIT Spa2 homology (SHD)" evidence="2">
    <location>
        <begin position="128"/>
        <end position="158"/>
    </location>
</feature>
<feature type="domain" description="GIT Spa2 homology (SHD)" evidence="2">
    <location>
        <begin position="185"/>
        <end position="219"/>
    </location>
</feature>
<dbReference type="InterPro" id="IPR039892">
    <property type="entry name" value="Spa2/Sph1"/>
</dbReference>
<gene>
    <name evidence="3" type="ORF">VHEMI04870</name>
</gene>
<accession>A0A0A1TFI8</accession>
<name>A0A0A1TFI8_9HYPO</name>
<reference evidence="3 4" key="1">
    <citation type="journal article" date="2015" name="Genome Announc.">
        <title>Draft Genome Sequence and Gene Annotation of the Entomopathogenic Fungus Verticillium hemipterigenum.</title>
        <authorList>
            <person name="Horn F."/>
            <person name="Habel A."/>
            <person name="Scharf D.H."/>
            <person name="Dworschak J."/>
            <person name="Brakhage A.A."/>
            <person name="Guthke R."/>
            <person name="Hertweck C."/>
            <person name="Linde J."/>
        </authorList>
    </citation>
    <scope>NUCLEOTIDE SEQUENCE [LARGE SCALE GENOMIC DNA]</scope>
</reference>
<feature type="compositionally biased region" description="Polar residues" evidence="1">
    <location>
        <begin position="395"/>
        <end position="407"/>
    </location>
</feature>
<dbReference type="HOGENOM" id="CLU_014631_0_0_1"/>
<dbReference type="SMART" id="SM00555">
    <property type="entry name" value="GIT"/>
    <property type="match status" value="2"/>
</dbReference>
<evidence type="ECO:0000313" key="3">
    <source>
        <dbReference type="EMBL" id="CEJ88843.1"/>
    </source>
</evidence>
<sequence>MNIAGRNAPLSPVSVGGSEWSYSKFQGADDGSFPNNRGNLASPPNSGGSNGKMSMNGFPSGPRSNGGPSPPASIGRSSNGANMYARSDSSGPAGRQDLDEGILGEHYITLKAFLNSRDSMAKGQPNKARDKLLRLSSVQFFELSTDVYDELIRRQTVARTPPNVPKPPPTHLLPEKMFHPKRNQARQRLSSLGPPRFRDLAADVFHELERRFPRFQGGDIPRMGSSGSNRGGPMRTGTPVNGGQFPPRSQSRMRRPSDASSLRGPAPPDVYSMPPSPSLANGEYGRPMAKQVNQSNTIVPNKSTMLEEDDGEGLEPDKKMIEDYQAQIRELREKLESMETTMKEKDDQISRSSGGEKEWADIRLGLEDKLAEAQSLNATMKQELERVRDDHDQLRSQVSSSGGADTQLQRENDDLRHSLQQQKQVTEEVRQEAQEFLSEMRMISQQSASTYEKQVDLERNVEQLENEVREWRNRYARTKTQLRSLKSASMALVVDQDVSMLRDKGFLQDGGLVKDVHVTKYQIAIDELLQCARRDSPEKVTDAMKSVVFSVRRITKDVEQGKPKNDEDAQRQAKLKGRVSSTANNLITASKNFAAGAGLSPVSLLDAAASHLTVALVEFLRVAKIRTTPAEELDEDDDGTVTPVESAGFFSPHSDGQRSMNQDSLPPPPAFQGLGGARASAQSSAYSPINSPRESMDPYATNGNHGMTNGYGHGNSADYKVSYSGY</sequence>
<dbReference type="InterPro" id="IPR013724">
    <property type="entry name" value="GIT_SHD"/>
</dbReference>
<dbReference type="EMBL" id="CDHN01000002">
    <property type="protein sequence ID" value="CEJ88843.1"/>
    <property type="molecule type" value="Genomic_DNA"/>
</dbReference>